<dbReference type="SUPFAM" id="SSF52172">
    <property type="entry name" value="CheY-like"/>
    <property type="match status" value="1"/>
</dbReference>
<feature type="domain" description="PAC" evidence="5">
    <location>
        <begin position="479"/>
        <end position="535"/>
    </location>
</feature>
<dbReference type="SUPFAM" id="SSF47384">
    <property type="entry name" value="Homodimeric domain of signal transducing histidine kinase"/>
    <property type="match status" value="1"/>
</dbReference>
<evidence type="ECO:0008006" key="8">
    <source>
        <dbReference type="Google" id="ProtNLM"/>
    </source>
</evidence>
<dbReference type="Pfam" id="PF02518">
    <property type="entry name" value="HATPase_c"/>
    <property type="match status" value="1"/>
</dbReference>
<dbReference type="Gene3D" id="3.30.565.10">
    <property type="entry name" value="Histidine kinase-like ATPase, C-terminal domain"/>
    <property type="match status" value="1"/>
</dbReference>
<feature type="domain" description="Histidine kinase" evidence="3">
    <location>
        <begin position="553"/>
        <end position="834"/>
    </location>
</feature>
<dbReference type="InterPro" id="IPR003661">
    <property type="entry name" value="HisK_dim/P_dom"/>
</dbReference>
<name>A0ABR4BY32_9HELO</name>
<dbReference type="CDD" id="cd17546">
    <property type="entry name" value="REC_hyHK_CKI1_RcsC-like"/>
    <property type="match status" value="1"/>
</dbReference>
<dbReference type="EMBL" id="JAZHXI010000016">
    <property type="protein sequence ID" value="KAL2062576.1"/>
    <property type="molecule type" value="Genomic_DNA"/>
</dbReference>
<dbReference type="PANTHER" id="PTHR43719">
    <property type="entry name" value="TWO-COMPONENT HISTIDINE KINASE"/>
    <property type="match status" value="1"/>
</dbReference>
<feature type="modified residue" description="4-aspartylphosphate" evidence="2">
    <location>
        <position position="952"/>
    </location>
</feature>
<dbReference type="InterPro" id="IPR003594">
    <property type="entry name" value="HATPase_dom"/>
</dbReference>
<dbReference type="PANTHER" id="PTHR43719:SF30">
    <property type="entry name" value="TWO-COMPONENT SYSTEM RESPONSE REGULATOR"/>
    <property type="match status" value="1"/>
</dbReference>
<dbReference type="CDD" id="cd00082">
    <property type="entry name" value="HisKA"/>
    <property type="match status" value="1"/>
</dbReference>
<keyword evidence="7" id="KW-1185">Reference proteome</keyword>
<dbReference type="Pfam" id="PF00512">
    <property type="entry name" value="HisKA"/>
    <property type="match status" value="1"/>
</dbReference>
<evidence type="ECO:0000313" key="6">
    <source>
        <dbReference type="EMBL" id="KAL2062576.1"/>
    </source>
</evidence>
<feature type="domain" description="Response regulatory" evidence="4">
    <location>
        <begin position="891"/>
        <end position="1023"/>
    </location>
</feature>
<evidence type="ECO:0000256" key="2">
    <source>
        <dbReference type="PROSITE-ProRule" id="PRU00169"/>
    </source>
</evidence>
<evidence type="ECO:0000259" key="5">
    <source>
        <dbReference type="PROSITE" id="PS50113"/>
    </source>
</evidence>
<keyword evidence="1 2" id="KW-0597">Phosphoprotein</keyword>
<evidence type="ECO:0000259" key="3">
    <source>
        <dbReference type="PROSITE" id="PS50109"/>
    </source>
</evidence>
<dbReference type="InterPro" id="IPR011006">
    <property type="entry name" value="CheY-like_superfamily"/>
</dbReference>
<dbReference type="InterPro" id="IPR035965">
    <property type="entry name" value="PAS-like_dom_sf"/>
</dbReference>
<dbReference type="PROSITE" id="PS50109">
    <property type="entry name" value="HIS_KIN"/>
    <property type="match status" value="1"/>
</dbReference>
<dbReference type="SMART" id="SM00388">
    <property type="entry name" value="HisKA"/>
    <property type="match status" value="1"/>
</dbReference>
<reference evidence="6 7" key="1">
    <citation type="journal article" date="2024" name="Commun. Biol.">
        <title>Comparative genomic analysis of thermophilic fungi reveals convergent evolutionary adaptations and gene losses.</title>
        <authorList>
            <person name="Steindorff A.S."/>
            <person name="Aguilar-Pontes M.V."/>
            <person name="Robinson A.J."/>
            <person name="Andreopoulos B."/>
            <person name="LaButti K."/>
            <person name="Kuo A."/>
            <person name="Mondo S."/>
            <person name="Riley R."/>
            <person name="Otillar R."/>
            <person name="Haridas S."/>
            <person name="Lipzen A."/>
            <person name="Grimwood J."/>
            <person name="Schmutz J."/>
            <person name="Clum A."/>
            <person name="Reid I.D."/>
            <person name="Moisan M.C."/>
            <person name="Butler G."/>
            <person name="Nguyen T.T.M."/>
            <person name="Dewar K."/>
            <person name="Conant G."/>
            <person name="Drula E."/>
            <person name="Henrissat B."/>
            <person name="Hansel C."/>
            <person name="Singer S."/>
            <person name="Hutchinson M.I."/>
            <person name="de Vries R.P."/>
            <person name="Natvig D.O."/>
            <person name="Powell A.J."/>
            <person name="Tsang A."/>
            <person name="Grigoriev I.V."/>
        </authorList>
    </citation>
    <scope>NUCLEOTIDE SEQUENCE [LARGE SCALE GENOMIC DNA]</scope>
    <source>
        <strain evidence="6 7">CBS 494.80</strain>
    </source>
</reference>
<dbReference type="SMART" id="SM00448">
    <property type="entry name" value="REC"/>
    <property type="match status" value="1"/>
</dbReference>
<dbReference type="SUPFAM" id="SSF55785">
    <property type="entry name" value="PYP-like sensor domain (PAS domain)"/>
    <property type="match status" value="1"/>
</dbReference>
<sequence length="1040" mass="116606">MSSARAGSGNVKRRRIFDWISQPELANVTPFQRFILDVDWKNSPLGPIELWPAQLRQMVLLVVQDPSPAVVYWGDESTIVYNEPYTKLIGQKHPALQGQDPKIEFAEIWDHFGKLLAEQRETAQTVVEANAFLLLHRHGFLEETYFSWKFVPIIGNEGWVVGSHATVVEVTREVIGDRRLGHVHSLSREVSLSRTIKDLWARLIRGIENAEEDIPIALLYSVADSTTSSNVATSRSESPNSNCSMPSSICVLEGVIGIPANHELAPQVVDLELSDGCLAPALKKAQLEMGPIILPVKEKTQEQFDRLKWRGFGVPSTHIGVFPIITNDSNNLLAFLVVGLNPRRPFDDDYRSFLISLTQQVTTPQLSAVILREEVERRQSLARQEALDRDRLSRELSESETKFAKFANRAPIGLAVLSPDGFAQSANDLWKDLTQLEVSSKRASWNDVLVEGETEPVNAAWDEMLKGKKPVTIHTRMRRPWKAPDLDPDGNVQWDNTCIMLSMYPDFDRDGEVTSVMSCVTDISNVKWSESQLRRKMLQAIELKKQTERHIDLTSHEMRNPLSALVGCADEILASLNEVRSNLQGQDPILAKSAAKNVIHLIDEAVEAADTIIYCAMHQKRIIDDILTLSRLDSNLLHISPEPSMPLQLVRGVVKMFESELKRADILLEFVEEESLKTLNIQWAMLDPSRVLQVLINLMTNAIKFTRTESKRCIVITLGASSQRPSEANALNVQYVRKSSSSPDQTTKAEWGTGEILYLCITVQDTGRGLDESEINNLFHMFTQASPKTYQTYGGSGLGLFISRQLVEMQGGEIGVTAKRGHGSTFQFYVKTRRATPSTNIQADLPILLREDALREACAVETLGLENGKTPSMQPEVIVPTKPNKAPSIYNILVVEDNLVNQKVVMKQLRKAGHHVTVANHGEEALEFIRKSEFWREQDSASAQELDVVLMDLEMPIMDGITAVKRIRKLQTEGSIVRHIPVIAVTANARKDQISLSLDAGMDDVITKPYRLTDMLEHMETLLLKGHGRRESKEPHQLLV</sequence>
<dbReference type="PROSITE" id="PS50113">
    <property type="entry name" value="PAC"/>
    <property type="match status" value="1"/>
</dbReference>
<dbReference type="Proteomes" id="UP001595075">
    <property type="component" value="Unassembled WGS sequence"/>
</dbReference>
<dbReference type="Gene3D" id="3.40.50.2300">
    <property type="match status" value="1"/>
</dbReference>
<dbReference type="InterPro" id="IPR004358">
    <property type="entry name" value="Sig_transdc_His_kin-like_C"/>
</dbReference>
<dbReference type="Gene3D" id="1.10.287.130">
    <property type="match status" value="1"/>
</dbReference>
<dbReference type="Gene3D" id="3.30.450.20">
    <property type="entry name" value="PAS domain"/>
    <property type="match status" value="2"/>
</dbReference>
<evidence type="ECO:0000313" key="7">
    <source>
        <dbReference type="Proteomes" id="UP001595075"/>
    </source>
</evidence>
<dbReference type="InterPro" id="IPR001789">
    <property type="entry name" value="Sig_transdc_resp-reg_receiver"/>
</dbReference>
<dbReference type="PROSITE" id="PS50110">
    <property type="entry name" value="RESPONSE_REGULATORY"/>
    <property type="match status" value="1"/>
</dbReference>
<proteinExistence type="predicted"/>
<dbReference type="SUPFAM" id="SSF55874">
    <property type="entry name" value="ATPase domain of HSP90 chaperone/DNA topoisomerase II/histidine kinase"/>
    <property type="match status" value="1"/>
</dbReference>
<comment type="caution">
    <text evidence="6">The sequence shown here is derived from an EMBL/GenBank/DDBJ whole genome shotgun (WGS) entry which is preliminary data.</text>
</comment>
<dbReference type="InterPro" id="IPR050956">
    <property type="entry name" value="2C_system_His_kinase"/>
</dbReference>
<organism evidence="6 7">
    <name type="scientific">Oculimacula yallundae</name>
    <dbReference type="NCBI Taxonomy" id="86028"/>
    <lineage>
        <taxon>Eukaryota</taxon>
        <taxon>Fungi</taxon>
        <taxon>Dikarya</taxon>
        <taxon>Ascomycota</taxon>
        <taxon>Pezizomycotina</taxon>
        <taxon>Leotiomycetes</taxon>
        <taxon>Helotiales</taxon>
        <taxon>Ploettnerulaceae</taxon>
        <taxon>Oculimacula</taxon>
    </lineage>
</organism>
<dbReference type="InterPro" id="IPR000700">
    <property type="entry name" value="PAS-assoc_C"/>
</dbReference>
<dbReference type="InterPro" id="IPR036890">
    <property type="entry name" value="HATPase_C_sf"/>
</dbReference>
<evidence type="ECO:0000259" key="4">
    <source>
        <dbReference type="PROSITE" id="PS50110"/>
    </source>
</evidence>
<protein>
    <recommendedName>
        <fullName evidence="8">Histidine kinase</fullName>
    </recommendedName>
</protein>
<dbReference type="Pfam" id="PF00072">
    <property type="entry name" value="Response_reg"/>
    <property type="match status" value="1"/>
</dbReference>
<dbReference type="InterPro" id="IPR036097">
    <property type="entry name" value="HisK_dim/P_sf"/>
</dbReference>
<accession>A0ABR4BY32</accession>
<dbReference type="PRINTS" id="PR00344">
    <property type="entry name" value="BCTRLSENSOR"/>
</dbReference>
<evidence type="ECO:0000256" key="1">
    <source>
        <dbReference type="ARBA" id="ARBA00022553"/>
    </source>
</evidence>
<dbReference type="SMART" id="SM00387">
    <property type="entry name" value="HATPase_c"/>
    <property type="match status" value="1"/>
</dbReference>
<dbReference type="InterPro" id="IPR005467">
    <property type="entry name" value="His_kinase_dom"/>
</dbReference>
<gene>
    <name evidence="6" type="ORF">VTL71DRAFT_5648</name>
</gene>